<sequence length="280" mass="31700">MDSRVSSPEKQDKENFVGNKRLGVCGWLLFSLKKKKMIITFPISIWMCLKIIKEYERAVVFRLGRIQADKAKGPDVFVKVDLKKKKKNIPPQEILTRDSVTTQVDGVVYYRVYSKKKKKANVNDVHQATFLLAQKKKKNVLGTQTLSQILAGREEIAHSIQTLLDDAKKKKKIRVARVEIKDVRIPVKKKKNMAAEAEATREARAKVLAAEGEMNASKKKKKASMVLAESPIALQLRYLQTLSTVATEKNSTIVFPLQKKKKEGIGGVSYDNHKKVPKKK</sequence>
<feature type="domain" description="Band 7" evidence="4">
    <location>
        <begin position="47"/>
        <end position="197"/>
    </location>
</feature>
<dbReference type="Gene3D" id="6.10.250.2090">
    <property type="match status" value="1"/>
</dbReference>
<accession>A0A2K5M7Z6</accession>
<evidence type="ECO:0000313" key="5">
    <source>
        <dbReference type="Ensembl" id="ENSCATP00000021331.1"/>
    </source>
</evidence>
<dbReference type="PANTHER" id="PTHR10264">
    <property type="entry name" value="BAND 7 PROTEIN-RELATED"/>
    <property type="match status" value="1"/>
</dbReference>
<evidence type="ECO:0000256" key="1">
    <source>
        <dbReference type="ARBA" id="ARBA00008164"/>
    </source>
</evidence>
<dbReference type="GO" id="GO:0045121">
    <property type="term" value="C:membrane raft"/>
    <property type="evidence" value="ECO:0007669"/>
    <property type="project" value="Ensembl"/>
</dbReference>
<dbReference type="Pfam" id="PF01145">
    <property type="entry name" value="Band_7"/>
    <property type="match status" value="1"/>
</dbReference>
<evidence type="ECO:0000259" key="4">
    <source>
        <dbReference type="SMART" id="SM00244"/>
    </source>
</evidence>
<evidence type="ECO:0000256" key="3">
    <source>
        <dbReference type="ARBA" id="ARBA00071670"/>
    </source>
</evidence>
<dbReference type="Ensembl" id="ENSCATT00000045533.1">
    <property type="protein sequence ID" value="ENSCATP00000021331.1"/>
    <property type="gene ID" value="ENSCATG00000034392.1"/>
</dbReference>
<evidence type="ECO:0000313" key="6">
    <source>
        <dbReference type="Proteomes" id="UP000233060"/>
    </source>
</evidence>
<keyword evidence="6" id="KW-1185">Reference proteome</keyword>
<dbReference type="PRINTS" id="PR00721">
    <property type="entry name" value="STOMATIN"/>
</dbReference>
<reference evidence="5" key="2">
    <citation type="submission" date="2025-09" db="UniProtKB">
        <authorList>
            <consortium name="Ensembl"/>
        </authorList>
    </citation>
    <scope>IDENTIFICATION</scope>
</reference>
<dbReference type="InterPro" id="IPR036013">
    <property type="entry name" value="Band_7/SPFH_dom_sf"/>
</dbReference>
<dbReference type="PANTHER" id="PTHR10264:SF49">
    <property type="entry name" value="STOMATIN-LIKE PROTEIN 3"/>
    <property type="match status" value="1"/>
</dbReference>
<comment type="function">
    <text evidence="2">Plays a role in the regulation of glomerular permeability, acting probably as a linker between the plasma membrane and the cytoskeleton.</text>
</comment>
<dbReference type="GO" id="GO:0043005">
    <property type="term" value="C:neuron projection"/>
    <property type="evidence" value="ECO:0007669"/>
    <property type="project" value="Ensembl"/>
</dbReference>
<organism evidence="5 6">
    <name type="scientific">Cercocebus atys</name>
    <name type="common">Sooty mangabey</name>
    <name type="synonym">Cercocebus torquatus atys</name>
    <dbReference type="NCBI Taxonomy" id="9531"/>
    <lineage>
        <taxon>Eukaryota</taxon>
        <taxon>Metazoa</taxon>
        <taxon>Chordata</taxon>
        <taxon>Craniata</taxon>
        <taxon>Vertebrata</taxon>
        <taxon>Euteleostomi</taxon>
        <taxon>Mammalia</taxon>
        <taxon>Eutheria</taxon>
        <taxon>Euarchontoglires</taxon>
        <taxon>Primates</taxon>
        <taxon>Haplorrhini</taxon>
        <taxon>Catarrhini</taxon>
        <taxon>Cercopithecidae</taxon>
        <taxon>Cercopithecinae</taxon>
        <taxon>Cercocebus</taxon>
    </lineage>
</organism>
<name>A0A2K5M7Z6_CERAT</name>
<dbReference type="SMART" id="SM00244">
    <property type="entry name" value="PHB"/>
    <property type="match status" value="1"/>
</dbReference>
<dbReference type="AlphaFoldDB" id="A0A2K5M7Z6"/>
<dbReference type="Proteomes" id="UP000233060">
    <property type="component" value="Unassembled WGS sequence"/>
</dbReference>
<dbReference type="InterPro" id="IPR001107">
    <property type="entry name" value="Band_7"/>
</dbReference>
<dbReference type="GO" id="GO:0005929">
    <property type="term" value="C:cilium"/>
    <property type="evidence" value="ECO:0007669"/>
    <property type="project" value="Ensembl"/>
</dbReference>
<dbReference type="InterPro" id="IPR043202">
    <property type="entry name" value="Band-7_stomatin-like"/>
</dbReference>
<dbReference type="Gene3D" id="3.30.479.30">
    <property type="entry name" value="Band 7 domain"/>
    <property type="match status" value="1"/>
</dbReference>
<dbReference type="GO" id="GO:0009898">
    <property type="term" value="C:cytoplasmic side of plasma membrane"/>
    <property type="evidence" value="ECO:0007669"/>
    <property type="project" value="UniProtKB-ARBA"/>
</dbReference>
<dbReference type="SUPFAM" id="SSF117892">
    <property type="entry name" value="Band 7/SPFH domain"/>
    <property type="match status" value="1"/>
</dbReference>
<gene>
    <name evidence="5" type="primary">STOML3</name>
</gene>
<proteinExistence type="inferred from homology"/>
<dbReference type="InterPro" id="IPR001972">
    <property type="entry name" value="Stomatin_HflK_fam"/>
</dbReference>
<reference evidence="5" key="1">
    <citation type="submission" date="2025-08" db="UniProtKB">
        <authorList>
            <consortium name="Ensembl"/>
        </authorList>
    </citation>
    <scope>IDENTIFICATION</scope>
</reference>
<dbReference type="GeneTree" id="ENSGT01030000234614"/>
<dbReference type="FunFam" id="3.30.479.30:FF:000004">
    <property type="entry name" value="Putative membrane protease family, stomatin"/>
    <property type="match status" value="1"/>
</dbReference>
<dbReference type="STRING" id="9531.ENSCATP00000021331"/>
<dbReference type="GO" id="GO:0007165">
    <property type="term" value="P:signal transduction"/>
    <property type="evidence" value="ECO:0007669"/>
    <property type="project" value="Ensembl"/>
</dbReference>
<evidence type="ECO:0000256" key="2">
    <source>
        <dbReference type="ARBA" id="ARBA00053394"/>
    </source>
</evidence>
<comment type="similarity">
    <text evidence="1">Belongs to the band 7/mec-2 family.</text>
</comment>
<protein>
    <recommendedName>
        <fullName evidence="3">Podocin</fullName>
    </recommendedName>
</protein>